<accession>A0A0P1HB12</accession>
<feature type="chain" id="PRO_5006064247" evidence="1">
    <location>
        <begin position="22"/>
        <end position="104"/>
    </location>
</feature>
<protein>
    <submittedName>
        <fullName evidence="2">Uncharacterized protein</fullName>
    </submittedName>
</protein>
<dbReference type="Proteomes" id="UP000051326">
    <property type="component" value="Unassembled WGS sequence"/>
</dbReference>
<dbReference type="EMBL" id="CYSR01000027">
    <property type="protein sequence ID" value="CUI00508.1"/>
    <property type="molecule type" value="Genomic_DNA"/>
</dbReference>
<proteinExistence type="predicted"/>
<dbReference type="AlphaFoldDB" id="A0A0P1HB12"/>
<dbReference type="STRING" id="1396826.PHA8399_02640"/>
<organism evidence="2 3">
    <name type="scientific">Leisingera aquaemixtae</name>
    <dbReference type="NCBI Taxonomy" id="1396826"/>
    <lineage>
        <taxon>Bacteria</taxon>
        <taxon>Pseudomonadati</taxon>
        <taxon>Pseudomonadota</taxon>
        <taxon>Alphaproteobacteria</taxon>
        <taxon>Rhodobacterales</taxon>
        <taxon>Roseobacteraceae</taxon>
        <taxon>Leisingera</taxon>
    </lineage>
</organism>
<feature type="signal peptide" evidence="1">
    <location>
        <begin position="1"/>
        <end position="21"/>
    </location>
</feature>
<reference evidence="2 3" key="1">
    <citation type="submission" date="2015-09" db="EMBL/GenBank/DDBJ databases">
        <authorList>
            <consortium name="Swine Surveillance"/>
        </authorList>
    </citation>
    <scope>NUCLEOTIDE SEQUENCE [LARGE SCALE GENOMIC DNA]</scope>
    <source>
        <strain evidence="2 3">CECT 8399</strain>
    </source>
</reference>
<evidence type="ECO:0000256" key="1">
    <source>
        <dbReference type="SAM" id="SignalP"/>
    </source>
</evidence>
<name>A0A0P1HB12_9RHOB</name>
<keyword evidence="1" id="KW-0732">Signal</keyword>
<evidence type="ECO:0000313" key="2">
    <source>
        <dbReference type="EMBL" id="CUI00508.1"/>
    </source>
</evidence>
<sequence>MMKQTALAAALCAALAPAVSAKGVEGIKVSVLGRDWLVVPVEGTAGRYSATRMNLEHLAFRPPAVLTARQAVRAMQAATGCSVNLDTMVRTITGIYYAQVICRK</sequence>
<evidence type="ECO:0000313" key="3">
    <source>
        <dbReference type="Proteomes" id="UP000051326"/>
    </source>
</evidence>
<gene>
    <name evidence="2" type="ORF">PHA8399_02640</name>
</gene>